<protein>
    <submittedName>
        <fullName evidence="3">WW domain-containing protein</fullName>
    </submittedName>
</protein>
<sequence length="126" mass="14133">MTAVNSGAIFESPIIPDVVSFAKAYVVRAFTLERAAPECAVDSVIVAAFVPCCKARVLRSRTGFFVQEHSMSSSDEPERKKSRAGEGDAEDEVEQQPELPKGWEKRMSRTNSECLKFMVEERYRPK</sequence>
<feature type="compositionally biased region" description="Basic and acidic residues" evidence="1">
    <location>
        <begin position="76"/>
        <end position="86"/>
    </location>
</feature>
<evidence type="ECO:0000313" key="2">
    <source>
        <dbReference type="Proteomes" id="UP000887564"/>
    </source>
</evidence>
<accession>A0A914S477</accession>
<keyword evidence="2" id="KW-1185">Reference proteome</keyword>
<organism evidence="2 3">
    <name type="scientific">Parascaris equorum</name>
    <name type="common">Equine roundworm</name>
    <dbReference type="NCBI Taxonomy" id="6256"/>
    <lineage>
        <taxon>Eukaryota</taxon>
        <taxon>Metazoa</taxon>
        <taxon>Ecdysozoa</taxon>
        <taxon>Nematoda</taxon>
        <taxon>Chromadorea</taxon>
        <taxon>Rhabditida</taxon>
        <taxon>Spirurina</taxon>
        <taxon>Ascaridomorpha</taxon>
        <taxon>Ascaridoidea</taxon>
        <taxon>Ascarididae</taxon>
        <taxon>Parascaris</taxon>
    </lineage>
</organism>
<feature type="region of interest" description="Disordered" evidence="1">
    <location>
        <begin position="68"/>
        <end position="108"/>
    </location>
</feature>
<evidence type="ECO:0000313" key="3">
    <source>
        <dbReference type="WBParaSite" id="PEQ_0001359501-mRNA-1"/>
    </source>
</evidence>
<dbReference type="Proteomes" id="UP000887564">
    <property type="component" value="Unplaced"/>
</dbReference>
<name>A0A914S477_PAREQ</name>
<evidence type="ECO:0000256" key="1">
    <source>
        <dbReference type="SAM" id="MobiDB-lite"/>
    </source>
</evidence>
<dbReference type="AlphaFoldDB" id="A0A914S477"/>
<dbReference type="WBParaSite" id="PEQ_0001359501-mRNA-1">
    <property type="protein sequence ID" value="PEQ_0001359501-mRNA-1"/>
    <property type="gene ID" value="PEQ_0001359501"/>
</dbReference>
<proteinExistence type="predicted"/>
<reference evidence="3" key="1">
    <citation type="submission" date="2022-11" db="UniProtKB">
        <authorList>
            <consortium name="WormBaseParasite"/>
        </authorList>
    </citation>
    <scope>IDENTIFICATION</scope>
</reference>